<reference evidence="6 7" key="1">
    <citation type="submission" date="2023-10" db="EMBL/GenBank/DDBJ databases">
        <title>Bacteria for the degradation of biodegradable plastic PBAT(Polybutylene adipate terephthalate).</title>
        <authorList>
            <person name="Weon H.-Y."/>
            <person name="Yeon J."/>
        </authorList>
    </citation>
    <scope>NUCLEOTIDE SEQUENCE [LARGE SCALE GENOMIC DNA]</scope>
    <source>
        <strain evidence="6 7">SBD 7-3</strain>
    </source>
</reference>
<keyword evidence="3" id="KW-0238">DNA-binding</keyword>
<comment type="similarity">
    <text evidence="1">Belongs to the LysR transcriptional regulatory family.</text>
</comment>
<dbReference type="Pfam" id="PF03466">
    <property type="entry name" value="LysR_substrate"/>
    <property type="match status" value="1"/>
</dbReference>
<evidence type="ECO:0000313" key="6">
    <source>
        <dbReference type="EMBL" id="WOB09659.1"/>
    </source>
</evidence>
<keyword evidence="2" id="KW-0805">Transcription regulation</keyword>
<sequence>MIELRHLRYFIAVAEELNFRRAAERVHVDQTPLSRTVRDLEEQLGVTLLVRAPRRLKLTPAGSKLLEHARMLFTRFERIKRVVCETDARYRAPLRVGVADGMAQPRLSDCFLGWRALAPDIPLEITEMPASELLAALRREEVDVGFSFGIAEDDAIAQEMVWDYPLVALVPPDHELATREVVQISELLAFPMIACRLDRLPGLRQQMDAVRRHYAARPVIAAEARTLVGYVIRVAAGLGVGVADAGHMTTLRRADVVVVPLAEDICIKTYVLHKHRHPALPEVLQRFLAYARTLHQP</sequence>
<dbReference type="SUPFAM" id="SSF53850">
    <property type="entry name" value="Periplasmic binding protein-like II"/>
    <property type="match status" value="1"/>
</dbReference>
<keyword evidence="4" id="KW-0804">Transcription</keyword>
<evidence type="ECO:0000313" key="7">
    <source>
        <dbReference type="Proteomes" id="UP001303946"/>
    </source>
</evidence>
<evidence type="ECO:0000259" key="5">
    <source>
        <dbReference type="PROSITE" id="PS50931"/>
    </source>
</evidence>
<name>A0ABZ0D4M5_9BURK</name>
<gene>
    <name evidence="6" type="ORF">RXV79_06240</name>
</gene>
<feature type="domain" description="HTH lysR-type" evidence="5">
    <location>
        <begin position="2"/>
        <end position="59"/>
    </location>
</feature>
<evidence type="ECO:0000256" key="3">
    <source>
        <dbReference type="ARBA" id="ARBA00023125"/>
    </source>
</evidence>
<dbReference type="SUPFAM" id="SSF46785">
    <property type="entry name" value="Winged helix' DNA-binding domain"/>
    <property type="match status" value="1"/>
</dbReference>
<dbReference type="PRINTS" id="PR00039">
    <property type="entry name" value="HTHLYSR"/>
</dbReference>
<accession>A0ABZ0D4M5</accession>
<evidence type="ECO:0000256" key="4">
    <source>
        <dbReference type="ARBA" id="ARBA00023163"/>
    </source>
</evidence>
<dbReference type="RefSeq" id="WP_316702589.1">
    <property type="nucleotide sequence ID" value="NZ_CP136336.1"/>
</dbReference>
<dbReference type="InterPro" id="IPR005119">
    <property type="entry name" value="LysR_subst-bd"/>
</dbReference>
<keyword evidence="7" id="KW-1185">Reference proteome</keyword>
<dbReference type="InterPro" id="IPR036390">
    <property type="entry name" value="WH_DNA-bd_sf"/>
</dbReference>
<evidence type="ECO:0000256" key="1">
    <source>
        <dbReference type="ARBA" id="ARBA00009437"/>
    </source>
</evidence>
<dbReference type="PROSITE" id="PS50931">
    <property type="entry name" value="HTH_LYSR"/>
    <property type="match status" value="1"/>
</dbReference>
<dbReference type="Gene3D" id="1.10.10.10">
    <property type="entry name" value="Winged helix-like DNA-binding domain superfamily/Winged helix DNA-binding domain"/>
    <property type="match status" value="1"/>
</dbReference>
<dbReference type="EMBL" id="CP136336">
    <property type="protein sequence ID" value="WOB09659.1"/>
    <property type="molecule type" value="Genomic_DNA"/>
</dbReference>
<proteinExistence type="inferred from homology"/>
<dbReference type="PANTHER" id="PTHR30346">
    <property type="entry name" value="TRANSCRIPTIONAL DUAL REGULATOR HCAR-RELATED"/>
    <property type="match status" value="1"/>
</dbReference>
<dbReference type="PANTHER" id="PTHR30346:SF0">
    <property type="entry name" value="HCA OPERON TRANSCRIPTIONAL ACTIVATOR HCAR"/>
    <property type="match status" value="1"/>
</dbReference>
<dbReference type="Pfam" id="PF00126">
    <property type="entry name" value="HTH_1"/>
    <property type="match status" value="1"/>
</dbReference>
<protein>
    <submittedName>
        <fullName evidence="6">LysR substrate-binding domain-containing protein</fullName>
    </submittedName>
</protein>
<dbReference type="InterPro" id="IPR036388">
    <property type="entry name" value="WH-like_DNA-bd_sf"/>
</dbReference>
<organism evidence="6 7">
    <name type="scientific">Piscinibacter gummiphilus</name>
    <dbReference type="NCBI Taxonomy" id="946333"/>
    <lineage>
        <taxon>Bacteria</taxon>
        <taxon>Pseudomonadati</taxon>
        <taxon>Pseudomonadota</taxon>
        <taxon>Betaproteobacteria</taxon>
        <taxon>Burkholderiales</taxon>
        <taxon>Sphaerotilaceae</taxon>
        <taxon>Piscinibacter</taxon>
    </lineage>
</organism>
<dbReference type="CDD" id="cd08414">
    <property type="entry name" value="PBP2_LTTR_aromatics_like"/>
    <property type="match status" value="1"/>
</dbReference>
<dbReference type="InterPro" id="IPR000847">
    <property type="entry name" value="LysR_HTH_N"/>
</dbReference>
<dbReference type="Gene3D" id="3.40.190.10">
    <property type="entry name" value="Periplasmic binding protein-like II"/>
    <property type="match status" value="2"/>
</dbReference>
<evidence type="ECO:0000256" key="2">
    <source>
        <dbReference type="ARBA" id="ARBA00023015"/>
    </source>
</evidence>
<dbReference type="Proteomes" id="UP001303946">
    <property type="component" value="Chromosome"/>
</dbReference>